<keyword evidence="6 8" id="KW-1133">Transmembrane helix</keyword>
<dbReference type="Pfam" id="PF00209">
    <property type="entry name" value="SNF"/>
    <property type="match status" value="2"/>
</dbReference>
<keyword evidence="4 8" id="KW-0812">Transmembrane</keyword>
<comment type="similarity">
    <text evidence="2">Belongs to the sodium:neurotransmitter symporter (SNF) (TC 2.A.22) family.</text>
</comment>
<keyword evidence="5" id="KW-0769">Symport</keyword>
<comment type="caution">
    <text evidence="9">The sequence shown here is derived from an EMBL/GenBank/DDBJ whole genome shotgun (WGS) entry which is preliminary data.</text>
</comment>
<accession>A0A835L9B0</accession>
<dbReference type="Proteomes" id="UP000648187">
    <property type="component" value="Unassembled WGS sequence"/>
</dbReference>
<dbReference type="AlphaFoldDB" id="A0A835L9B0"/>
<dbReference type="PANTHER" id="PTHR11616:SF295">
    <property type="entry name" value="SODIUM: NEUROTRANSMITTER SYMPORTER FAMILY"/>
    <property type="match status" value="1"/>
</dbReference>
<feature type="transmembrane region" description="Helical" evidence="8">
    <location>
        <begin position="82"/>
        <end position="101"/>
    </location>
</feature>
<keyword evidence="7 8" id="KW-0472">Membrane</keyword>
<dbReference type="PANTHER" id="PTHR11616">
    <property type="entry name" value="SODIUM/CHLORIDE DEPENDENT TRANSPORTER"/>
    <property type="match status" value="1"/>
</dbReference>
<dbReference type="PROSITE" id="PS50267">
    <property type="entry name" value="NA_NEUROTRAN_SYMP_3"/>
    <property type="match status" value="1"/>
</dbReference>
<feature type="transmembrane region" description="Helical" evidence="8">
    <location>
        <begin position="497"/>
        <end position="515"/>
    </location>
</feature>
<comment type="subcellular location">
    <subcellularLocation>
        <location evidence="1">Membrane</location>
        <topology evidence="1">Multi-pass membrane protein</topology>
    </subcellularLocation>
</comment>
<evidence type="ECO:0000256" key="5">
    <source>
        <dbReference type="ARBA" id="ARBA00022847"/>
    </source>
</evidence>
<feature type="transmembrane region" description="Helical" evidence="8">
    <location>
        <begin position="573"/>
        <end position="590"/>
    </location>
</feature>
<evidence type="ECO:0000256" key="2">
    <source>
        <dbReference type="ARBA" id="ARBA00006459"/>
    </source>
</evidence>
<dbReference type="GO" id="GO:0005283">
    <property type="term" value="F:amino acid:sodium symporter activity"/>
    <property type="evidence" value="ECO:0007669"/>
    <property type="project" value="TreeGrafter"/>
</dbReference>
<dbReference type="SUPFAM" id="SSF161070">
    <property type="entry name" value="SNF-like"/>
    <property type="match status" value="1"/>
</dbReference>
<evidence type="ECO:0000256" key="1">
    <source>
        <dbReference type="ARBA" id="ARBA00004141"/>
    </source>
</evidence>
<dbReference type="EMBL" id="JACKWZ010000115">
    <property type="protein sequence ID" value="KAF9415207.1"/>
    <property type="molecule type" value="Genomic_DNA"/>
</dbReference>
<feature type="transmembrane region" description="Helical" evidence="8">
    <location>
        <begin position="315"/>
        <end position="334"/>
    </location>
</feature>
<feature type="transmembrane region" description="Helical" evidence="8">
    <location>
        <begin position="280"/>
        <end position="300"/>
    </location>
</feature>
<feature type="transmembrane region" description="Helical" evidence="8">
    <location>
        <begin position="453"/>
        <end position="477"/>
    </location>
</feature>
<protein>
    <submittedName>
        <fullName evidence="9">Uncharacterized protein</fullName>
    </submittedName>
</protein>
<evidence type="ECO:0000256" key="4">
    <source>
        <dbReference type="ARBA" id="ARBA00022692"/>
    </source>
</evidence>
<evidence type="ECO:0000256" key="6">
    <source>
        <dbReference type="ARBA" id="ARBA00022989"/>
    </source>
</evidence>
<evidence type="ECO:0000313" key="9">
    <source>
        <dbReference type="EMBL" id="KAF9415207.1"/>
    </source>
</evidence>
<feature type="transmembrane region" description="Helical" evidence="8">
    <location>
        <begin position="602"/>
        <end position="622"/>
    </location>
</feature>
<organism evidence="9 10">
    <name type="scientific">Spodoptera exigua</name>
    <name type="common">Beet armyworm</name>
    <name type="synonym">Noctua fulgens</name>
    <dbReference type="NCBI Taxonomy" id="7107"/>
    <lineage>
        <taxon>Eukaryota</taxon>
        <taxon>Metazoa</taxon>
        <taxon>Ecdysozoa</taxon>
        <taxon>Arthropoda</taxon>
        <taxon>Hexapoda</taxon>
        <taxon>Insecta</taxon>
        <taxon>Pterygota</taxon>
        <taxon>Neoptera</taxon>
        <taxon>Endopterygota</taxon>
        <taxon>Lepidoptera</taxon>
        <taxon>Glossata</taxon>
        <taxon>Ditrysia</taxon>
        <taxon>Noctuoidea</taxon>
        <taxon>Noctuidae</taxon>
        <taxon>Amphipyrinae</taxon>
        <taxon>Spodoptera</taxon>
    </lineage>
</organism>
<feature type="transmembrane region" description="Helical" evidence="8">
    <location>
        <begin position="251"/>
        <end position="268"/>
    </location>
</feature>
<dbReference type="GO" id="GO:0015179">
    <property type="term" value="F:L-amino acid transmembrane transporter activity"/>
    <property type="evidence" value="ECO:0007669"/>
    <property type="project" value="TreeGrafter"/>
</dbReference>
<feature type="transmembrane region" description="Helical" evidence="8">
    <location>
        <begin position="527"/>
        <end position="549"/>
    </location>
</feature>
<name>A0A835L9B0_SPOEX</name>
<evidence type="ECO:0000256" key="8">
    <source>
        <dbReference type="SAM" id="Phobius"/>
    </source>
</evidence>
<dbReference type="GO" id="GO:0089718">
    <property type="term" value="P:amino acid import across plasma membrane"/>
    <property type="evidence" value="ECO:0007669"/>
    <property type="project" value="TreeGrafter"/>
</dbReference>
<keyword evidence="3" id="KW-0813">Transport</keyword>
<sequence length="635" mass="71418">MASAGRPRHEHSMETILTFDNRDMSQWSVVWSTTNISEMDNATNRNIQNRLLGRRRLRLGSLAFSAMMTMHCQTPASALTNGIFLSIVLFIGAVLCLANPLRHFEVYVGQWSISGPGRAFRILPLFDGIGIAMCINAIVRAIICCTMAAIAAIYVMHSVADSKLPHTYCRDFNLMPYDPVYKNLKIYSLRGPKSRLPAEENNNQTVGLSHKTQKNGTYVRSKYRYETIIAFCNETYIGQYPPIYNTPAYNFFYYYVSVAIILCTVELVQYRPVNRFGQFNMPLAIFIIFAWLILWLIMIMEKFNHSRLTWENVKPWFLIVPIVWTTVLTVYVAANMSWTKVLRRSSRIDTTEILAAVADALKVSLYTHSLGVGTELIHGKALNHYANGHIDPDLHNENVWHSAIVVMLMGLHSSGAAMCANIDYMQLNPTSTVTEGITWILPMYSKCTSVGNYSHIVTTLVFGGLTFSYLTVTFILLKTALHTIFEYRVKLVFREQLVVAALILSCMLLSMTYATNGGIALLESVNAVMTGIGTPFVILLELISLLYVYRSHDFQSDMNVATEENACSSRIGIQWQTVPFIAVVTIVIKLTRLSKAEIPSQYMSLAAVPIVFLILAVPLRAAHNGYTFLHQPRVG</sequence>
<evidence type="ECO:0000313" key="10">
    <source>
        <dbReference type="Proteomes" id="UP000648187"/>
    </source>
</evidence>
<dbReference type="GO" id="GO:0005886">
    <property type="term" value="C:plasma membrane"/>
    <property type="evidence" value="ECO:0007669"/>
    <property type="project" value="TreeGrafter"/>
</dbReference>
<evidence type="ECO:0000256" key="7">
    <source>
        <dbReference type="ARBA" id="ARBA00023136"/>
    </source>
</evidence>
<dbReference type="InterPro" id="IPR000175">
    <property type="entry name" value="Na/ntran_symport"/>
</dbReference>
<gene>
    <name evidence="9" type="ORF">HW555_007083</name>
</gene>
<reference evidence="9" key="1">
    <citation type="submission" date="2020-08" db="EMBL/GenBank/DDBJ databases">
        <title>Spodoptera exigua strain:BAW_Kor-Di-RS1 Genome sequencing and assembly.</title>
        <authorList>
            <person name="Kim J."/>
            <person name="Nam H.Y."/>
            <person name="Kwon M."/>
            <person name="Choi J.H."/>
            <person name="Cho S.R."/>
            <person name="Kim G.-H."/>
        </authorList>
    </citation>
    <scope>NUCLEOTIDE SEQUENCE</scope>
    <source>
        <strain evidence="9">BAW_Kor-Di-RS1</strain>
        <tissue evidence="9">Whole-body</tissue>
    </source>
</reference>
<proteinExistence type="inferred from homology"/>
<evidence type="ECO:0000256" key="3">
    <source>
        <dbReference type="ARBA" id="ARBA00022448"/>
    </source>
</evidence>
<dbReference type="InterPro" id="IPR037272">
    <property type="entry name" value="SNS_sf"/>
</dbReference>
<keyword evidence="10" id="KW-1185">Reference proteome</keyword>
<feature type="transmembrane region" description="Helical" evidence="8">
    <location>
        <begin position="122"/>
        <end position="155"/>
    </location>
</feature>